<reference evidence="1 2" key="1">
    <citation type="submission" date="2024-09" db="EMBL/GenBank/DDBJ databases">
        <authorList>
            <person name="Sun Q."/>
            <person name="Mori K."/>
        </authorList>
    </citation>
    <scope>NUCLEOTIDE SEQUENCE [LARGE SCALE GENOMIC DNA]</scope>
    <source>
        <strain evidence="1 2">TBRC 1432</strain>
    </source>
</reference>
<comment type="caution">
    <text evidence="1">The sequence shown here is derived from an EMBL/GenBank/DDBJ whole genome shotgun (WGS) entry which is preliminary data.</text>
</comment>
<sequence>MSTPGDQSSMDPAAQATYDYAQRVNQQTGGGGGLFGGLFSMVEGLSGAAQTGQFAVDENTAKVINDKLAEIKSIAGQARLKLLNLDQMPIGQGYAQQISQRNVMIQAGGPDSANGQLMAFAENLDKLISVINSSVAGYQSSDQDAHGGVKRAGNY</sequence>
<proteinExistence type="predicted"/>
<evidence type="ECO:0000313" key="1">
    <source>
        <dbReference type="EMBL" id="MFC0546814.1"/>
    </source>
</evidence>
<dbReference type="RefSeq" id="WP_273937060.1">
    <property type="nucleotide sequence ID" value="NZ_CP097263.1"/>
</dbReference>
<name>A0ABV6N2R0_9PSEU</name>
<gene>
    <name evidence="1" type="ORF">ACFFH7_35265</name>
</gene>
<organism evidence="1 2">
    <name type="scientific">Kutzneria chonburiensis</name>
    <dbReference type="NCBI Taxonomy" id="1483604"/>
    <lineage>
        <taxon>Bacteria</taxon>
        <taxon>Bacillati</taxon>
        <taxon>Actinomycetota</taxon>
        <taxon>Actinomycetes</taxon>
        <taxon>Pseudonocardiales</taxon>
        <taxon>Pseudonocardiaceae</taxon>
        <taxon>Kutzneria</taxon>
    </lineage>
</organism>
<dbReference type="Proteomes" id="UP001589810">
    <property type="component" value="Unassembled WGS sequence"/>
</dbReference>
<evidence type="ECO:0000313" key="2">
    <source>
        <dbReference type="Proteomes" id="UP001589810"/>
    </source>
</evidence>
<protein>
    <submittedName>
        <fullName evidence="1">Uncharacterized protein</fullName>
    </submittedName>
</protein>
<dbReference type="EMBL" id="JBHLUD010000013">
    <property type="protein sequence ID" value="MFC0546814.1"/>
    <property type="molecule type" value="Genomic_DNA"/>
</dbReference>
<keyword evidence="2" id="KW-1185">Reference proteome</keyword>
<accession>A0ABV6N2R0</accession>